<evidence type="ECO:0000313" key="1">
    <source>
        <dbReference type="EMBL" id="ETN94639.1"/>
    </source>
</evidence>
<name>W2UKW8_9FLAO</name>
<dbReference type="AlphaFoldDB" id="W2UKW8"/>
<keyword evidence="2" id="KW-1185">Reference proteome</keyword>
<comment type="caution">
    <text evidence="1">The sequence shown here is derived from an EMBL/GenBank/DDBJ whole genome shotgun (WGS) entry which is preliminary data.</text>
</comment>
<dbReference type="EMBL" id="AYXY01000023">
    <property type="protein sequence ID" value="ETN94639.1"/>
    <property type="molecule type" value="Genomic_DNA"/>
</dbReference>
<reference evidence="1 2" key="2">
    <citation type="journal article" date="2016" name="Genome Announc.">
        <title>Draft Genome Sequence of Zhouia amylolytica AD3, Isolated from Tidal Flat Sediment.</title>
        <authorList>
            <person name="Jia B."/>
            <person name="Jin H.M."/>
            <person name="Lee H.J."/>
            <person name="Jeon C.O."/>
        </authorList>
    </citation>
    <scope>NUCLEOTIDE SEQUENCE [LARGE SCALE GENOMIC DNA]</scope>
    <source>
        <strain evidence="1 2">AD3</strain>
    </source>
</reference>
<reference evidence="2" key="1">
    <citation type="submission" date="2013-11" db="EMBL/GenBank/DDBJ databases">
        <title>Draft genome sequence from a member of Zhouia, isolated tidal flat.</title>
        <authorList>
            <person name="Jin H."/>
            <person name="Jeon C.O."/>
        </authorList>
    </citation>
    <scope>NUCLEOTIDE SEQUENCE [LARGE SCALE GENOMIC DNA]</scope>
    <source>
        <strain evidence="2">AD3</strain>
    </source>
</reference>
<gene>
    <name evidence="1" type="ORF">P278_25820</name>
</gene>
<proteinExistence type="predicted"/>
<sequence>MTVSNSDPNNQDLSLMDYEVKKNLPSTTMKNKRLEQLHFLYPLTSSYQEV</sequence>
<evidence type="ECO:0000313" key="2">
    <source>
        <dbReference type="Proteomes" id="UP000018850"/>
    </source>
</evidence>
<dbReference type="Proteomes" id="UP000018850">
    <property type="component" value="Unassembled WGS sequence"/>
</dbReference>
<accession>W2UKW8</accession>
<protein>
    <submittedName>
        <fullName evidence="1">Uncharacterized protein</fullName>
    </submittedName>
</protein>
<organism evidence="1 2">
    <name type="scientific">Zhouia amylolytica AD3</name>
    <dbReference type="NCBI Taxonomy" id="1286632"/>
    <lineage>
        <taxon>Bacteria</taxon>
        <taxon>Pseudomonadati</taxon>
        <taxon>Bacteroidota</taxon>
        <taxon>Flavobacteriia</taxon>
        <taxon>Flavobacteriales</taxon>
        <taxon>Flavobacteriaceae</taxon>
        <taxon>Zhouia</taxon>
    </lineage>
</organism>